<accession>A0ABT3BUD4</accession>
<sequence length="48" mass="5195">MLPSASSQLLHPASVERSVATVAARIASAAACLPVNSYYGYWFSHWRA</sequence>
<dbReference type="EMBL" id="JAOXML010000004">
    <property type="protein sequence ID" value="MCV4376451.1"/>
    <property type="molecule type" value="Genomic_DNA"/>
</dbReference>
<protein>
    <submittedName>
        <fullName evidence="1">Uncharacterized protein</fullName>
    </submittedName>
</protein>
<name>A0ABT3BUD4_9PSED</name>
<proteinExistence type="predicted"/>
<keyword evidence="2" id="KW-1185">Reference proteome</keyword>
<evidence type="ECO:0000313" key="2">
    <source>
        <dbReference type="Proteomes" id="UP001207294"/>
    </source>
</evidence>
<organism evidence="1 2">
    <name type="scientific">Pseudomonas capsici</name>
    <dbReference type="NCBI Taxonomy" id="2810614"/>
    <lineage>
        <taxon>Bacteria</taxon>
        <taxon>Pseudomonadati</taxon>
        <taxon>Pseudomonadota</taxon>
        <taxon>Gammaproteobacteria</taxon>
        <taxon>Pseudomonadales</taxon>
        <taxon>Pseudomonadaceae</taxon>
        <taxon>Pseudomonas</taxon>
    </lineage>
</organism>
<reference evidence="1 2" key="1">
    <citation type="submission" date="2022-10" db="EMBL/GenBank/DDBJ databases">
        <title>Characterization of Pseudomonas capsici strains from pepper and tomato in Georgia.</title>
        <authorList>
            <person name="Zhao M."/>
            <person name="Dutta B."/>
        </authorList>
    </citation>
    <scope>NUCLEOTIDE SEQUENCE [LARGE SCALE GENOMIC DNA]</scope>
    <source>
        <strain evidence="1 2">Pc20-5</strain>
    </source>
</reference>
<comment type="caution">
    <text evidence="1">The sequence shown here is derived from an EMBL/GenBank/DDBJ whole genome shotgun (WGS) entry which is preliminary data.</text>
</comment>
<dbReference type="GeneID" id="93561414"/>
<gene>
    <name evidence="1" type="ORF">OH718_07550</name>
</gene>
<dbReference type="RefSeq" id="WP_206401708.1">
    <property type="nucleotide sequence ID" value="NZ_JAFGZD010000006.1"/>
</dbReference>
<evidence type="ECO:0000313" key="1">
    <source>
        <dbReference type="EMBL" id="MCV4376451.1"/>
    </source>
</evidence>
<dbReference type="Proteomes" id="UP001207294">
    <property type="component" value="Unassembled WGS sequence"/>
</dbReference>